<evidence type="ECO:0000313" key="2">
    <source>
        <dbReference type="Proteomes" id="UP000182658"/>
    </source>
</evidence>
<evidence type="ECO:0000313" key="1">
    <source>
        <dbReference type="EMBL" id="OIW34498.1"/>
    </source>
</evidence>
<proteinExistence type="predicted"/>
<protein>
    <submittedName>
        <fullName evidence="1">Uncharacterized protein</fullName>
    </submittedName>
</protein>
<name>A0A1J7K2V8_9PEZI</name>
<dbReference type="InParanoid" id="A0A1J7K2V8"/>
<organism evidence="1 2">
    <name type="scientific">Coniochaeta ligniaria NRRL 30616</name>
    <dbReference type="NCBI Taxonomy" id="1408157"/>
    <lineage>
        <taxon>Eukaryota</taxon>
        <taxon>Fungi</taxon>
        <taxon>Dikarya</taxon>
        <taxon>Ascomycota</taxon>
        <taxon>Pezizomycotina</taxon>
        <taxon>Sordariomycetes</taxon>
        <taxon>Sordariomycetidae</taxon>
        <taxon>Coniochaetales</taxon>
        <taxon>Coniochaetaceae</taxon>
        <taxon>Coniochaeta</taxon>
    </lineage>
</organism>
<reference evidence="1 2" key="1">
    <citation type="submission" date="2016-10" db="EMBL/GenBank/DDBJ databases">
        <title>Draft genome sequence of Coniochaeta ligniaria NRRL30616, a lignocellulolytic fungus for bioabatement of inhibitors in plant biomass hydrolysates.</title>
        <authorList>
            <consortium name="DOE Joint Genome Institute"/>
            <person name="Jimenez D.J."/>
            <person name="Hector R.E."/>
            <person name="Riley R."/>
            <person name="Sun H."/>
            <person name="Grigoriev I.V."/>
            <person name="Van Elsas J.D."/>
            <person name="Nichols N.N."/>
        </authorList>
    </citation>
    <scope>NUCLEOTIDE SEQUENCE [LARGE SCALE GENOMIC DNA]</scope>
    <source>
        <strain evidence="1 2">NRRL 30616</strain>
    </source>
</reference>
<dbReference type="Proteomes" id="UP000182658">
    <property type="component" value="Unassembled WGS sequence"/>
</dbReference>
<dbReference type="AlphaFoldDB" id="A0A1J7K2V8"/>
<gene>
    <name evidence="1" type="ORF">CONLIGDRAFT_7490</name>
</gene>
<dbReference type="EMBL" id="KV875093">
    <property type="protein sequence ID" value="OIW34498.1"/>
    <property type="molecule type" value="Genomic_DNA"/>
</dbReference>
<sequence length="77" mass="8762">MNIRRPCFTGWYAARQPRRTWKCSFCSLAPLRRSCMAGLCSLRIALLEGVHCDENFSMHRVMASSVNCCPFCVTASR</sequence>
<accession>A0A1J7K2V8</accession>
<keyword evidence="2" id="KW-1185">Reference proteome</keyword>